<evidence type="ECO:0000256" key="2">
    <source>
        <dbReference type="ARBA" id="ARBA00022692"/>
    </source>
</evidence>
<organism evidence="7 8">
    <name type="scientific">Ustilaginoidea virens</name>
    <name type="common">Rice false smut fungus</name>
    <name type="synonym">Villosiclava virens</name>
    <dbReference type="NCBI Taxonomy" id="1159556"/>
    <lineage>
        <taxon>Eukaryota</taxon>
        <taxon>Fungi</taxon>
        <taxon>Dikarya</taxon>
        <taxon>Ascomycota</taxon>
        <taxon>Pezizomycotina</taxon>
        <taxon>Sordariomycetes</taxon>
        <taxon>Hypocreomycetidae</taxon>
        <taxon>Hypocreales</taxon>
        <taxon>Clavicipitaceae</taxon>
        <taxon>Ustilaginoidea</taxon>
    </lineage>
</organism>
<evidence type="ECO:0000256" key="3">
    <source>
        <dbReference type="ARBA" id="ARBA00022989"/>
    </source>
</evidence>
<keyword evidence="3 5" id="KW-1133">Transmembrane helix</keyword>
<feature type="domain" description="CWH43-like N-terminal" evidence="6">
    <location>
        <begin position="9"/>
        <end position="224"/>
    </location>
</feature>
<dbReference type="GO" id="GO:0005886">
    <property type="term" value="C:plasma membrane"/>
    <property type="evidence" value="ECO:0007669"/>
    <property type="project" value="TreeGrafter"/>
</dbReference>
<dbReference type="Pfam" id="PF10277">
    <property type="entry name" value="Frag1"/>
    <property type="match status" value="1"/>
</dbReference>
<dbReference type="OrthoDB" id="10032492at2759"/>
<sequence>MAMRGFLSYWLLPVFSSLVWLGMLLGMLLHWIVNTHRRRYPSMAANASVAYISDIGAGELKPLFIAGSCVTVVTLDLAFFAERWLRHQGRLVPNQSAGEKILVCLSIVFAVAGAAGLILLSVFDVLHHKNLHDGFLLLFIGGYMLSAVFTCWEYQRLGIKNRQHRILRSSFWVKLAFILVELVLAVVFASTSFTRNRNVAAVFEWVIAFIFTFYIASFIIDLRPAVRTRRPSARFDKPDKVEMGLRTYGDADADADARAYVNGQADGHGHAAAREYSAHGAGRNAQNF</sequence>
<dbReference type="Proteomes" id="UP000027002">
    <property type="component" value="Chromosome 2"/>
</dbReference>
<evidence type="ECO:0000256" key="5">
    <source>
        <dbReference type="SAM" id="Phobius"/>
    </source>
</evidence>
<dbReference type="EMBL" id="CP072754">
    <property type="protein sequence ID" value="QUC18930.1"/>
    <property type="molecule type" value="Genomic_DNA"/>
</dbReference>
<dbReference type="PANTHER" id="PTHR21324:SF2">
    <property type="entry name" value="EG:22E5.9 PROTEIN"/>
    <property type="match status" value="1"/>
</dbReference>
<feature type="transmembrane region" description="Helical" evidence="5">
    <location>
        <begin position="101"/>
        <end position="123"/>
    </location>
</feature>
<feature type="transmembrane region" description="Helical" evidence="5">
    <location>
        <begin position="175"/>
        <end position="193"/>
    </location>
</feature>
<comment type="subcellular location">
    <subcellularLocation>
        <location evidence="1">Endomembrane system</location>
        <topology evidence="1">Multi-pass membrane protein</topology>
    </subcellularLocation>
</comment>
<dbReference type="PANTHER" id="PTHR21324">
    <property type="entry name" value="FASTING-INDUCIBLE INTEGRAL MEMBRANE PROTEIN TM6P1-RELATED"/>
    <property type="match status" value="1"/>
</dbReference>
<keyword evidence="8" id="KW-1185">Reference proteome</keyword>
<dbReference type="GeneID" id="66063949"/>
<gene>
    <name evidence="7" type="ORF">UV8b_03171</name>
</gene>
<dbReference type="KEGG" id="uvi:66063949"/>
<feature type="transmembrane region" description="Helical" evidence="5">
    <location>
        <begin position="63"/>
        <end position="81"/>
    </location>
</feature>
<feature type="transmembrane region" description="Helical" evidence="5">
    <location>
        <begin position="135"/>
        <end position="154"/>
    </location>
</feature>
<feature type="transmembrane region" description="Helical" evidence="5">
    <location>
        <begin position="7"/>
        <end position="33"/>
    </location>
</feature>
<evidence type="ECO:0000313" key="8">
    <source>
        <dbReference type="Proteomes" id="UP000027002"/>
    </source>
</evidence>
<evidence type="ECO:0000313" key="7">
    <source>
        <dbReference type="EMBL" id="QUC18930.1"/>
    </source>
</evidence>
<feature type="transmembrane region" description="Helical" evidence="5">
    <location>
        <begin position="199"/>
        <end position="220"/>
    </location>
</feature>
<dbReference type="RefSeq" id="XP_042996603.1">
    <property type="nucleotide sequence ID" value="XM_043140669.1"/>
</dbReference>
<dbReference type="InterPro" id="IPR050911">
    <property type="entry name" value="DRAM/TMEM150_Autophagy_Mod"/>
</dbReference>
<evidence type="ECO:0000256" key="4">
    <source>
        <dbReference type="ARBA" id="ARBA00023136"/>
    </source>
</evidence>
<evidence type="ECO:0000256" key="1">
    <source>
        <dbReference type="ARBA" id="ARBA00004127"/>
    </source>
</evidence>
<accession>A0A8E5HPC3</accession>
<protein>
    <recommendedName>
        <fullName evidence="6">CWH43-like N-terminal domain-containing protein</fullName>
    </recommendedName>
</protein>
<name>A0A8E5HPC3_USTVR</name>
<keyword evidence="4 5" id="KW-0472">Membrane</keyword>
<dbReference type="GO" id="GO:0012505">
    <property type="term" value="C:endomembrane system"/>
    <property type="evidence" value="ECO:0007669"/>
    <property type="project" value="UniProtKB-SubCell"/>
</dbReference>
<evidence type="ECO:0000259" key="6">
    <source>
        <dbReference type="Pfam" id="PF10277"/>
    </source>
</evidence>
<reference evidence="7" key="1">
    <citation type="submission" date="2020-03" db="EMBL/GenBank/DDBJ databases">
        <title>A mixture of massive structural variations and highly conserved coding sequences in Ustilaginoidea virens genome.</title>
        <authorList>
            <person name="Zhang K."/>
            <person name="Zhao Z."/>
            <person name="Zhang Z."/>
            <person name="Li Y."/>
            <person name="Hsiang T."/>
            <person name="Sun W."/>
        </authorList>
    </citation>
    <scope>NUCLEOTIDE SEQUENCE</scope>
    <source>
        <strain evidence="7">UV-8b</strain>
    </source>
</reference>
<dbReference type="AlphaFoldDB" id="A0A8E5HPC3"/>
<dbReference type="InterPro" id="IPR019402">
    <property type="entry name" value="CWH43_N"/>
</dbReference>
<keyword evidence="2 5" id="KW-0812">Transmembrane</keyword>
<proteinExistence type="predicted"/>